<reference evidence="2 3" key="1">
    <citation type="submission" date="2024-07" db="EMBL/GenBank/DDBJ databases">
        <title>Draft sequence of the Neodothiora populina.</title>
        <authorList>
            <person name="Drown D.D."/>
            <person name="Schuette U.S."/>
            <person name="Buechlein A.B."/>
            <person name="Rusch D.R."/>
            <person name="Winton L.W."/>
            <person name="Adams G.A."/>
        </authorList>
    </citation>
    <scope>NUCLEOTIDE SEQUENCE [LARGE SCALE GENOMIC DNA]</scope>
    <source>
        <strain evidence="2 3">CPC 39397</strain>
    </source>
</reference>
<dbReference type="EMBL" id="JBFMKM010000004">
    <property type="protein sequence ID" value="KAL1306691.1"/>
    <property type="molecule type" value="Genomic_DNA"/>
</dbReference>
<dbReference type="InterPro" id="IPR001853">
    <property type="entry name" value="DSBA-like_thioredoxin_dom"/>
</dbReference>
<comment type="caution">
    <text evidence="2">The sequence shown here is derived from an EMBL/GenBank/DDBJ whole genome shotgun (WGS) entry which is preliminary data.</text>
</comment>
<dbReference type="Gene3D" id="3.40.30.10">
    <property type="entry name" value="Glutaredoxin"/>
    <property type="match status" value="1"/>
</dbReference>
<dbReference type="InterPro" id="IPR036249">
    <property type="entry name" value="Thioredoxin-like_sf"/>
</dbReference>
<dbReference type="GeneID" id="95979060"/>
<accession>A0ABR3PKN7</accession>
<dbReference type="PANTHER" id="PTHR13887:SF41">
    <property type="entry name" value="THIOREDOXIN SUPERFAMILY PROTEIN"/>
    <property type="match status" value="1"/>
</dbReference>
<name>A0ABR3PKN7_9PEZI</name>
<sequence>MTTYRIEIVSDVVCPWCYVGKNRLDAAIASHKTRFPQDTFSTTWAPFYLNPDAPKQSVDKQAMYESKFGVQRTRMMQIRLAQIGKSVGIEFGFGGKTGNTRDAHRLIQLAKTKGEETQTRVVERLFNAYFEKNQDITDHAVLSRAAVEGGIGAEEVEEWLGSDKGGPEVDREVAQAKRKFISGVPNFTINDVFEVQGAEEPSAFLDIFRQIKQKSEDTSTVSSGNTC</sequence>
<evidence type="ECO:0000259" key="1">
    <source>
        <dbReference type="Pfam" id="PF01323"/>
    </source>
</evidence>
<dbReference type="PANTHER" id="PTHR13887">
    <property type="entry name" value="GLUTATHIONE S-TRANSFERASE KAPPA"/>
    <property type="match status" value="1"/>
</dbReference>
<organism evidence="2 3">
    <name type="scientific">Neodothiora populina</name>
    <dbReference type="NCBI Taxonomy" id="2781224"/>
    <lineage>
        <taxon>Eukaryota</taxon>
        <taxon>Fungi</taxon>
        <taxon>Dikarya</taxon>
        <taxon>Ascomycota</taxon>
        <taxon>Pezizomycotina</taxon>
        <taxon>Dothideomycetes</taxon>
        <taxon>Dothideomycetidae</taxon>
        <taxon>Dothideales</taxon>
        <taxon>Dothioraceae</taxon>
        <taxon>Neodothiora</taxon>
    </lineage>
</organism>
<keyword evidence="3" id="KW-1185">Reference proteome</keyword>
<dbReference type="RefSeq" id="XP_069202963.1">
    <property type="nucleotide sequence ID" value="XM_069345136.1"/>
</dbReference>
<proteinExistence type="predicted"/>
<dbReference type="CDD" id="cd03024">
    <property type="entry name" value="DsbA_FrnE"/>
    <property type="match status" value="1"/>
</dbReference>
<feature type="domain" description="DSBA-like thioredoxin" evidence="1">
    <location>
        <begin position="6"/>
        <end position="206"/>
    </location>
</feature>
<evidence type="ECO:0000313" key="3">
    <source>
        <dbReference type="Proteomes" id="UP001562354"/>
    </source>
</evidence>
<gene>
    <name evidence="2" type="ORF">AAFC00_005361</name>
</gene>
<dbReference type="Proteomes" id="UP001562354">
    <property type="component" value="Unassembled WGS sequence"/>
</dbReference>
<dbReference type="SUPFAM" id="SSF52833">
    <property type="entry name" value="Thioredoxin-like"/>
    <property type="match status" value="1"/>
</dbReference>
<protein>
    <recommendedName>
        <fullName evidence="1">DSBA-like thioredoxin domain-containing protein</fullName>
    </recommendedName>
</protein>
<evidence type="ECO:0000313" key="2">
    <source>
        <dbReference type="EMBL" id="KAL1306691.1"/>
    </source>
</evidence>
<dbReference type="Pfam" id="PF01323">
    <property type="entry name" value="DSBA"/>
    <property type="match status" value="1"/>
</dbReference>